<dbReference type="eggNOG" id="COG0841">
    <property type="taxonomic scope" value="Bacteria"/>
</dbReference>
<dbReference type="Pfam" id="PF00873">
    <property type="entry name" value="ACR_tran"/>
    <property type="match status" value="1"/>
</dbReference>
<keyword evidence="3" id="KW-1185">Reference proteome</keyword>
<dbReference type="GO" id="GO:0005886">
    <property type="term" value="C:plasma membrane"/>
    <property type="evidence" value="ECO:0007669"/>
    <property type="project" value="TreeGrafter"/>
</dbReference>
<evidence type="ECO:0000313" key="2">
    <source>
        <dbReference type="EMBL" id="CCU71635.1"/>
    </source>
</evidence>
<dbReference type="Gene3D" id="3.30.70.1320">
    <property type="entry name" value="Multidrug efflux transporter AcrB pore domain like"/>
    <property type="match status" value="1"/>
</dbReference>
<dbReference type="RefSeq" id="WP_015486372.1">
    <property type="nucleotide sequence ID" value="NC_020888.1"/>
</dbReference>
<feature type="transmembrane region" description="Helical" evidence="1">
    <location>
        <begin position="477"/>
        <end position="504"/>
    </location>
</feature>
<dbReference type="PATRIC" id="fig|1298593.3.peg.1161"/>
<reference evidence="2 3" key="1">
    <citation type="journal article" date="2013" name="Genome Announc.">
        <title>Genome Sequence of Thalassolituus oleivorans MIL-1 (DSM 14913T).</title>
        <authorList>
            <person name="Golyshin P.N."/>
            <person name="Werner J."/>
            <person name="Chernikova T.N."/>
            <person name="Tran H."/>
            <person name="Ferrer M."/>
            <person name="Yakimov M.M."/>
            <person name="Teeling H."/>
            <person name="Golyshina O.V."/>
        </authorList>
    </citation>
    <scope>NUCLEOTIDE SEQUENCE [LARGE SCALE GENOMIC DNA]</scope>
    <source>
        <strain evidence="2 3">MIL-1</strain>
    </source>
</reference>
<dbReference type="PRINTS" id="PR00702">
    <property type="entry name" value="ACRIFLAVINRP"/>
</dbReference>
<feature type="transmembrane region" description="Helical" evidence="1">
    <location>
        <begin position="374"/>
        <end position="391"/>
    </location>
</feature>
<evidence type="ECO:0000256" key="1">
    <source>
        <dbReference type="SAM" id="Phobius"/>
    </source>
</evidence>
<dbReference type="EMBL" id="HF680312">
    <property type="protein sequence ID" value="CCU71635.1"/>
    <property type="molecule type" value="Genomic_DNA"/>
</dbReference>
<keyword evidence="1" id="KW-0812">Transmembrane</keyword>
<dbReference type="InterPro" id="IPR027463">
    <property type="entry name" value="AcrB_DN_DC_subdom"/>
</dbReference>
<feature type="transmembrane region" description="Helical" evidence="1">
    <location>
        <begin position="970"/>
        <end position="990"/>
    </location>
</feature>
<dbReference type="InterPro" id="IPR001036">
    <property type="entry name" value="Acrflvin-R"/>
</dbReference>
<organism evidence="2 3">
    <name type="scientific">Thalassolituus oleivorans MIL-1</name>
    <dbReference type="NCBI Taxonomy" id="1298593"/>
    <lineage>
        <taxon>Bacteria</taxon>
        <taxon>Pseudomonadati</taxon>
        <taxon>Pseudomonadota</taxon>
        <taxon>Gammaproteobacteria</taxon>
        <taxon>Oceanospirillales</taxon>
        <taxon>Oceanospirillaceae</taxon>
        <taxon>Thalassolituus</taxon>
    </lineage>
</organism>
<dbReference type="Gene3D" id="3.30.70.1430">
    <property type="entry name" value="Multidrug efflux transporter AcrB pore domain"/>
    <property type="match status" value="2"/>
</dbReference>
<accession>M5DNV7</accession>
<feature type="transmembrane region" description="Helical" evidence="1">
    <location>
        <begin position="538"/>
        <end position="558"/>
    </location>
</feature>
<feature type="transmembrane region" description="Helical" evidence="1">
    <location>
        <begin position="925"/>
        <end position="949"/>
    </location>
</feature>
<dbReference type="GO" id="GO:0042910">
    <property type="term" value="F:xenobiotic transmembrane transporter activity"/>
    <property type="evidence" value="ECO:0007669"/>
    <property type="project" value="TreeGrafter"/>
</dbReference>
<sequence>MTAKQIHSKDQMGSNSATYFIKNSTTSWLVLIILLVGGISSYMGLGRLEDPQFTIKEAMVMTSYPGANSLQVEEEVTAPLENAIQALPYIKNVTSISKAGFSQIHIQIKPTYQSDQLPQIWDELRRKIRDKQGDLPPGVRTPTILDDFGDVYGVLLAITGEDYTYEELSDYADFIKRELTVTPGVAKVTISGTQKEQVFIDISREKMTNLGIPLSRLYNLLETQNAVQDAGHIRLNSEYIRINPTGEFNSVQELGDLLVSETGSGKLIYLKDIATISEDVAEVPKHLLQYRNHASLHLGISFNKGVNVVEVGTHVREQLQRLDDNRPLGIEMHTLYDQPAEVDASSTGFILNLLASVAIVIGVLLLFMGMRAGLIIGAILLLTIFGTFIAMDALSIELHRISLGALIIALGMLVDNALVVTEGIMVGLQKGLSRTRAAYDIVKQTQWPLLGATVIAVTAFAPIGLSPDSTGEFVGSLFYVLLISLLLSWITAITLTPFLCHLLFAKSEKVSDEDTDPYKGFIYTLYGKVLKRMLAQRAITMLCMVGLLIVSIYGFGFVKQSFFPPSNTPIFLVDIWMPEGTDIHATQAQADKLERYFMERDEVEFTSATIGQGELRFMLTYAPEKEYAAYAQVMIRTQNREQIPVLIEDAKAWAANELPDAFIKFKRLQIGPGTNAKIEARFSGPDQTVLRNLAEQTQDLFLADSDTDNVRYDWRQRVKVIRPVFNEDSARRAGVSKQDLDNLLHLSFSGTKIGQYRDGTDLKDIIMRPPANERLDIDSLMELQIWSPVFSRYIPIEQVVESFDVRFEDPIIDRRDRKRTITVYADPSLESEITADSLLKRLRPQIESIELPPGYQLTWGGEFESASEAQASLFASLPLGYLIMFILTILLFNELRSALVIWACVPLALIGVSAGMLLLDAEFGFMALLGLLSLSGMIVKNGIVLVDQIRLELSEGRRPYDALYHASVSRLRPVTMAALTTILGMLPLLTDPFFSAMAVVIAFGLGFATILTLGVVPVLYSVTHKITAEKA</sequence>
<dbReference type="AlphaFoldDB" id="M5DNV7"/>
<feature type="transmembrane region" description="Helical" evidence="1">
    <location>
        <begin position="447"/>
        <end position="465"/>
    </location>
</feature>
<dbReference type="SUPFAM" id="SSF82693">
    <property type="entry name" value="Multidrug efflux transporter AcrB pore domain, PN1, PN2, PC1 and PC2 subdomains"/>
    <property type="match status" value="3"/>
</dbReference>
<keyword evidence="1" id="KW-0472">Membrane</keyword>
<dbReference type="PANTHER" id="PTHR32063">
    <property type="match status" value="1"/>
</dbReference>
<dbReference type="SUPFAM" id="SSF82714">
    <property type="entry name" value="Multidrug efflux transporter AcrB TolC docking domain, DN and DC subdomains"/>
    <property type="match status" value="2"/>
</dbReference>
<evidence type="ECO:0000313" key="3">
    <source>
        <dbReference type="Proteomes" id="UP000011866"/>
    </source>
</evidence>
<dbReference type="GeneID" id="79176122"/>
<dbReference type="STRING" id="187493.CN03_12115"/>
<feature type="transmembrane region" description="Helical" evidence="1">
    <location>
        <begin position="873"/>
        <end position="892"/>
    </location>
</feature>
<feature type="transmembrane region" description="Helical" evidence="1">
    <location>
        <begin position="403"/>
        <end position="426"/>
    </location>
</feature>
<dbReference type="Gene3D" id="1.20.1640.10">
    <property type="entry name" value="Multidrug efflux transporter AcrB transmembrane domain"/>
    <property type="match status" value="2"/>
</dbReference>
<keyword evidence="1" id="KW-1133">Transmembrane helix</keyword>
<dbReference type="SUPFAM" id="SSF82866">
    <property type="entry name" value="Multidrug efflux transporter AcrB transmembrane domain"/>
    <property type="match status" value="2"/>
</dbReference>
<gene>
    <name evidence="2" type="ORF">TOL_1207</name>
</gene>
<feature type="transmembrane region" description="Helical" evidence="1">
    <location>
        <begin position="349"/>
        <end position="367"/>
    </location>
</feature>
<name>M5DNV7_9GAMM</name>
<dbReference type="Gene3D" id="3.30.70.1440">
    <property type="entry name" value="Multidrug efflux transporter AcrB pore domain"/>
    <property type="match status" value="1"/>
</dbReference>
<feature type="transmembrane region" description="Helical" evidence="1">
    <location>
        <begin position="996"/>
        <end position="1020"/>
    </location>
</feature>
<dbReference type="HOGENOM" id="CLU_002755_1_2_6"/>
<dbReference type="Proteomes" id="UP000011866">
    <property type="component" value="Chromosome"/>
</dbReference>
<protein>
    <submittedName>
        <fullName evidence="2">RND transporter, HAE1/HME family, permease protein</fullName>
    </submittedName>
</protein>
<feature type="transmembrane region" description="Helical" evidence="1">
    <location>
        <begin position="899"/>
        <end position="919"/>
    </location>
</feature>
<dbReference type="KEGG" id="tol:TOL_1207"/>
<dbReference type="Gene3D" id="3.30.2090.10">
    <property type="entry name" value="Multidrug efflux transporter AcrB TolC docking domain, DN and DC subdomains"/>
    <property type="match status" value="2"/>
</dbReference>
<feature type="transmembrane region" description="Helical" evidence="1">
    <location>
        <begin position="28"/>
        <end position="45"/>
    </location>
</feature>
<dbReference type="PANTHER" id="PTHR32063:SF18">
    <property type="entry name" value="CATION EFFLUX SYSTEM PROTEIN"/>
    <property type="match status" value="1"/>
</dbReference>
<proteinExistence type="predicted"/>